<dbReference type="Proteomes" id="UP000024635">
    <property type="component" value="Unassembled WGS sequence"/>
</dbReference>
<reference evidence="2" key="1">
    <citation type="journal article" date="2015" name="Nat. Genet.">
        <title>The genome and transcriptome of the zoonotic hookworm Ancylostoma ceylanicum identify infection-specific gene families.</title>
        <authorList>
            <person name="Schwarz E.M."/>
            <person name="Hu Y."/>
            <person name="Antoshechkin I."/>
            <person name="Miller M.M."/>
            <person name="Sternberg P.W."/>
            <person name="Aroian R.V."/>
        </authorList>
    </citation>
    <scope>NUCLEOTIDE SEQUENCE</scope>
    <source>
        <strain evidence="2">HY135</strain>
    </source>
</reference>
<dbReference type="EMBL" id="JARK01001351">
    <property type="protein sequence ID" value="EYC23256.1"/>
    <property type="molecule type" value="Genomic_DNA"/>
</dbReference>
<proteinExistence type="predicted"/>
<dbReference type="PANTHER" id="PTHR22954:SF3">
    <property type="entry name" value="PROTEIN CBG08539"/>
    <property type="match status" value="1"/>
</dbReference>
<comment type="caution">
    <text evidence="1">The sequence shown here is derived from an EMBL/GenBank/DDBJ whole genome shotgun (WGS) entry which is preliminary data.</text>
</comment>
<keyword evidence="2" id="KW-1185">Reference proteome</keyword>
<organism evidence="1 2">
    <name type="scientific">Ancylostoma ceylanicum</name>
    <dbReference type="NCBI Taxonomy" id="53326"/>
    <lineage>
        <taxon>Eukaryota</taxon>
        <taxon>Metazoa</taxon>
        <taxon>Ecdysozoa</taxon>
        <taxon>Nematoda</taxon>
        <taxon>Chromadorea</taxon>
        <taxon>Rhabditida</taxon>
        <taxon>Rhabditina</taxon>
        <taxon>Rhabditomorpha</taxon>
        <taxon>Strongyloidea</taxon>
        <taxon>Ancylostomatidae</taxon>
        <taxon>Ancylostomatinae</taxon>
        <taxon>Ancylostoma</taxon>
    </lineage>
</organism>
<evidence type="ECO:0000313" key="2">
    <source>
        <dbReference type="Proteomes" id="UP000024635"/>
    </source>
</evidence>
<sequence length="361" mass="41646">MAKLQIFKAKINNACTLIKAIETDIKRLDEPFIFPEGRSECEQYVRTKKGAITHLLNTLQNAVKLQEAQVNAAINHIVGRQDQKERERLMTDLNRHLKVESHQLELTAAQWQNKIQFRQHELMEQSNVLHSSVPSISNQSINGSERATTSVIDRSERLLKIRKPTLEVPSFSGNYREFNSFWTVFESLIHNGDELSDTDKFLFLRQALKGKAAAALSCIPVIGDRYSTAVNILGKHFDRSANLTDIIINEIERLQRAFDNPRSCRETFEAINARFIHLEQTGMTMNADRIWRRLILSKFPEVICTMVIQKESQSDHSFDLTEIMSTIDRSSLFERPQLSRQRPYSRRTTTIPTFQDQLSIN</sequence>
<evidence type="ECO:0000313" key="1">
    <source>
        <dbReference type="EMBL" id="EYC23256.1"/>
    </source>
</evidence>
<protein>
    <submittedName>
        <fullName evidence="1">Uncharacterized protein</fullName>
    </submittedName>
</protein>
<dbReference type="OrthoDB" id="7762859at2759"/>
<dbReference type="PANTHER" id="PTHR22954">
    <property type="entry name" value="RETROVIRAL PROTEASE-RELATED"/>
    <property type="match status" value="1"/>
</dbReference>
<name>A0A016V7K1_9BILA</name>
<dbReference type="AlphaFoldDB" id="A0A016V7K1"/>
<gene>
    <name evidence="1" type="primary">Acey_s0015.g2554</name>
    <name evidence="1" type="ORF">Y032_0015g2554</name>
</gene>
<dbReference type="Pfam" id="PF03564">
    <property type="entry name" value="DUF1759"/>
    <property type="match status" value="1"/>
</dbReference>
<dbReference type="InterPro" id="IPR005312">
    <property type="entry name" value="DUF1759"/>
</dbReference>
<accession>A0A016V7K1</accession>